<feature type="transmembrane region" description="Helical" evidence="10">
    <location>
        <begin position="31"/>
        <end position="52"/>
    </location>
</feature>
<reference evidence="14" key="1">
    <citation type="submission" date="2020-03" db="EMBL/GenBank/DDBJ databases">
        <title>A high-quality chromosome-level genome assembly of a woody plant with both climbing and erect habits, Rhamnella rubrinervis.</title>
        <authorList>
            <person name="Lu Z."/>
            <person name="Yang Y."/>
            <person name="Zhu X."/>
            <person name="Sun Y."/>
        </authorList>
    </citation>
    <scope>NUCLEOTIDE SEQUENCE</scope>
    <source>
        <strain evidence="14">BYM</strain>
        <tissue evidence="14">Leaf</tissue>
    </source>
</reference>
<organism evidence="14 15">
    <name type="scientific">Rhamnella rubrinervis</name>
    <dbReference type="NCBI Taxonomy" id="2594499"/>
    <lineage>
        <taxon>Eukaryota</taxon>
        <taxon>Viridiplantae</taxon>
        <taxon>Streptophyta</taxon>
        <taxon>Embryophyta</taxon>
        <taxon>Tracheophyta</taxon>
        <taxon>Spermatophyta</taxon>
        <taxon>Magnoliopsida</taxon>
        <taxon>eudicotyledons</taxon>
        <taxon>Gunneridae</taxon>
        <taxon>Pentapetalae</taxon>
        <taxon>rosids</taxon>
        <taxon>fabids</taxon>
        <taxon>Rosales</taxon>
        <taxon>Rhamnaceae</taxon>
        <taxon>rhamnoid group</taxon>
        <taxon>Rhamneae</taxon>
        <taxon>Rhamnella</taxon>
    </lineage>
</organism>
<dbReference type="InterPro" id="IPR057291">
    <property type="entry name" value="CHX17_2nd"/>
</dbReference>
<evidence type="ECO:0000313" key="15">
    <source>
        <dbReference type="Proteomes" id="UP000796880"/>
    </source>
</evidence>
<dbReference type="GO" id="GO:0015297">
    <property type="term" value="F:antiporter activity"/>
    <property type="evidence" value="ECO:0007669"/>
    <property type="project" value="InterPro"/>
</dbReference>
<dbReference type="Proteomes" id="UP000796880">
    <property type="component" value="Unassembled WGS sequence"/>
</dbReference>
<keyword evidence="2" id="KW-0813">Transport</keyword>
<gene>
    <name evidence="14" type="ORF">FNV43_RR20674</name>
</gene>
<dbReference type="GO" id="GO:0012505">
    <property type="term" value="C:endomembrane system"/>
    <property type="evidence" value="ECO:0007669"/>
    <property type="project" value="TreeGrafter"/>
</dbReference>
<keyword evidence="3" id="KW-0633">Potassium transport</keyword>
<comment type="subcellular location">
    <subcellularLocation>
        <location evidence="1">Membrane</location>
        <topology evidence="1">Multi-pass membrane protein</topology>
    </subcellularLocation>
</comment>
<comment type="similarity">
    <text evidence="9">Belongs to the monovalent cation:proton antiporter 2 (CPA2) transporter (TC 2.A.37) family. CHX (TC 2.A.37.4) subfamily.</text>
</comment>
<dbReference type="InterPro" id="IPR057290">
    <property type="entry name" value="CHX17_C"/>
</dbReference>
<evidence type="ECO:0000256" key="7">
    <source>
        <dbReference type="ARBA" id="ARBA00023065"/>
    </source>
</evidence>
<dbReference type="OrthoDB" id="754456at2759"/>
<keyword evidence="15" id="KW-1185">Reference proteome</keyword>
<feature type="transmembrane region" description="Helical" evidence="10">
    <location>
        <begin position="314"/>
        <end position="336"/>
    </location>
</feature>
<evidence type="ECO:0000256" key="9">
    <source>
        <dbReference type="ARBA" id="ARBA00038341"/>
    </source>
</evidence>
<dbReference type="AlphaFoldDB" id="A0A8K0DZ77"/>
<feature type="domain" description="Cation/H+ exchanger transmembrane" evidence="11">
    <location>
        <begin position="81"/>
        <end position="210"/>
    </location>
</feature>
<evidence type="ECO:0008006" key="16">
    <source>
        <dbReference type="Google" id="ProtNLM"/>
    </source>
</evidence>
<dbReference type="GO" id="GO:1902600">
    <property type="term" value="P:proton transmembrane transport"/>
    <property type="evidence" value="ECO:0007669"/>
    <property type="project" value="InterPro"/>
</dbReference>
<dbReference type="PANTHER" id="PTHR32468:SF145">
    <property type="entry name" value="CATION_H(+) ANTIPORTER 28"/>
    <property type="match status" value="1"/>
</dbReference>
<evidence type="ECO:0000256" key="5">
    <source>
        <dbReference type="ARBA" id="ARBA00022958"/>
    </source>
</evidence>
<dbReference type="GO" id="GO:0006813">
    <property type="term" value="P:potassium ion transport"/>
    <property type="evidence" value="ECO:0007669"/>
    <property type="project" value="UniProtKB-KW"/>
</dbReference>
<dbReference type="EMBL" id="VOIH02000009">
    <property type="protein sequence ID" value="KAF3437918.1"/>
    <property type="molecule type" value="Genomic_DNA"/>
</dbReference>
<dbReference type="Gene3D" id="1.20.1530.20">
    <property type="match status" value="1"/>
</dbReference>
<evidence type="ECO:0000256" key="4">
    <source>
        <dbReference type="ARBA" id="ARBA00022692"/>
    </source>
</evidence>
<dbReference type="GO" id="GO:0006885">
    <property type="term" value="P:regulation of pH"/>
    <property type="evidence" value="ECO:0007669"/>
    <property type="project" value="TreeGrafter"/>
</dbReference>
<evidence type="ECO:0000256" key="2">
    <source>
        <dbReference type="ARBA" id="ARBA00022448"/>
    </source>
</evidence>
<feature type="domain" description="Cation/H(+) antiporter C-terminal" evidence="13">
    <location>
        <begin position="590"/>
        <end position="751"/>
    </location>
</feature>
<protein>
    <recommendedName>
        <fullName evidence="16">Cation/H+ exchanger domain-containing protein</fullName>
    </recommendedName>
</protein>
<keyword evidence="8 10" id="KW-0472">Membrane</keyword>
<dbReference type="GO" id="GO:0016020">
    <property type="term" value="C:membrane"/>
    <property type="evidence" value="ECO:0007669"/>
    <property type="project" value="UniProtKB-SubCell"/>
</dbReference>
<feature type="transmembrane region" description="Helical" evidence="10">
    <location>
        <begin position="235"/>
        <end position="264"/>
    </location>
</feature>
<feature type="domain" description="Cation/H+ exchanger transmembrane" evidence="11">
    <location>
        <begin position="223"/>
        <end position="395"/>
    </location>
</feature>
<evidence type="ECO:0000256" key="10">
    <source>
        <dbReference type="SAM" id="Phobius"/>
    </source>
</evidence>
<evidence type="ECO:0000256" key="3">
    <source>
        <dbReference type="ARBA" id="ARBA00022538"/>
    </source>
</evidence>
<dbReference type="PANTHER" id="PTHR32468">
    <property type="entry name" value="CATION/H + ANTIPORTER"/>
    <property type="match status" value="1"/>
</dbReference>
<comment type="caution">
    <text evidence="14">The sequence shown here is derived from an EMBL/GenBank/DDBJ whole genome shotgun (WGS) entry which is preliminary data.</text>
</comment>
<dbReference type="Pfam" id="PF23256">
    <property type="entry name" value="CHX17_2nd"/>
    <property type="match status" value="1"/>
</dbReference>
<feature type="transmembrane region" description="Helical" evidence="10">
    <location>
        <begin position="130"/>
        <end position="149"/>
    </location>
</feature>
<evidence type="ECO:0000256" key="8">
    <source>
        <dbReference type="ARBA" id="ARBA00023136"/>
    </source>
</evidence>
<feature type="transmembrane region" description="Helical" evidence="10">
    <location>
        <begin position="276"/>
        <end position="294"/>
    </location>
</feature>
<dbReference type="InterPro" id="IPR050794">
    <property type="entry name" value="CPA2_transporter"/>
</dbReference>
<evidence type="ECO:0000259" key="11">
    <source>
        <dbReference type="Pfam" id="PF00999"/>
    </source>
</evidence>
<dbReference type="Pfam" id="PF00999">
    <property type="entry name" value="Na_H_Exchanger"/>
    <property type="match status" value="2"/>
</dbReference>
<sequence>MSESDYKVANAGKLYKNEDCKGRLTELFKKVAVCLLGFFMMVGLCNALHYSVRSFSQPRITSDIFLQNFPTQEGRTFIGNLGFINKQVNESAAKTLRYIIDFGMMCYMFVLGIEMDPYALFKAPSQDAKVAYAGMLSTFILAGCITPFLNYSKDFEIDFTLTLSTALSSTASPVLTRLITSLKIGKSDIGRLVIAAGMYSDFVSTLVISLGYIIYPVESADDTTDESETRIETAIWMGLALLFQTVFTAKPILSAFMAGIFLPREGRVSKWVISKINYLLTTIFYPIFFFWMGYEARLGDFEPGHFMTWARLFVLYTIVTLGKVAGTVLSGAMLGFNWPESVALGMLLTTKGHYHIYLAVAAKTAGKTSTSTSIVMIIVIFFTVVHAPSVVAQIIKRARKRAPTHRMALQLLDPSNELRILLCLHGPQNLTSSINIMEISRGTADPGIMVYVTDIIELTDDIAATLVQGGEVDTVTVTDKAVTEMRTQVTAAVEAFVEENGDGITLRRMLALSPFNGLSQDICILAEDLMIALIILPFHKSQRADGTLDGGHSGFRYVNRKVLRNAPCSVGILVDRGLGVIEKISRSGRSVNVAVIFIGGKDDREALAYAGRVARHPGIKLSVIRLLVDANAENAFKRTTNLRISAAEQEEETNLDNECFADFYERHVASGYVAYLEKHLANSAETYSTLKSFEGQYSLVIVGRGGRVNSVLTLGMNDWQQCPELGPIGDVLSGSEFSVMTSVLIIQQYNMKGELDGLDEEFSVM</sequence>
<evidence type="ECO:0000256" key="6">
    <source>
        <dbReference type="ARBA" id="ARBA00022989"/>
    </source>
</evidence>
<proteinExistence type="inferred from homology"/>
<feature type="transmembrane region" description="Helical" evidence="10">
    <location>
        <begin position="374"/>
        <end position="395"/>
    </location>
</feature>
<dbReference type="InterPro" id="IPR038770">
    <property type="entry name" value="Na+/solute_symporter_sf"/>
</dbReference>
<keyword evidence="7" id="KW-0406">Ion transport</keyword>
<dbReference type="Pfam" id="PF23259">
    <property type="entry name" value="CHX17_C"/>
    <property type="match status" value="1"/>
</dbReference>
<dbReference type="Gene3D" id="3.40.50.12370">
    <property type="match status" value="1"/>
</dbReference>
<feature type="transmembrane region" description="Helical" evidence="10">
    <location>
        <begin position="98"/>
        <end position="118"/>
    </location>
</feature>
<name>A0A8K0DZ77_9ROSA</name>
<keyword evidence="5" id="KW-0630">Potassium</keyword>
<evidence type="ECO:0000259" key="12">
    <source>
        <dbReference type="Pfam" id="PF23256"/>
    </source>
</evidence>
<accession>A0A8K0DZ77</accession>
<evidence type="ECO:0000313" key="14">
    <source>
        <dbReference type="EMBL" id="KAF3437918.1"/>
    </source>
</evidence>
<keyword evidence="6 10" id="KW-1133">Transmembrane helix</keyword>
<dbReference type="InterPro" id="IPR006153">
    <property type="entry name" value="Cation/H_exchanger_TM"/>
</dbReference>
<evidence type="ECO:0000256" key="1">
    <source>
        <dbReference type="ARBA" id="ARBA00004141"/>
    </source>
</evidence>
<keyword evidence="4 10" id="KW-0812">Transmembrane</keyword>
<feature type="transmembrane region" description="Helical" evidence="10">
    <location>
        <begin position="192"/>
        <end position="215"/>
    </location>
</feature>
<feature type="domain" description="Cation/H(+) antiporter central" evidence="12">
    <location>
        <begin position="449"/>
        <end position="585"/>
    </location>
</feature>
<evidence type="ECO:0000259" key="13">
    <source>
        <dbReference type="Pfam" id="PF23259"/>
    </source>
</evidence>